<feature type="domain" description="Helicase ATP-binding" evidence="18">
    <location>
        <begin position="34"/>
        <end position="202"/>
    </location>
</feature>
<dbReference type="FunFam" id="1.10.10.10:FF:000175">
    <property type="entry name" value="ATP-dependent DNA helicase RecQ"/>
    <property type="match status" value="1"/>
</dbReference>
<evidence type="ECO:0000256" key="8">
    <source>
        <dbReference type="ARBA" id="ARBA00022806"/>
    </source>
</evidence>
<dbReference type="FunFam" id="3.40.50.300:FF:000296">
    <property type="entry name" value="ATP-dependent DNA helicase RecQ"/>
    <property type="match status" value="1"/>
</dbReference>
<evidence type="ECO:0000256" key="13">
    <source>
        <dbReference type="ARBA" id="ARBA00023204"/>
    </source>
</evidence>
<evidence type="ECO:0000259" key="17">
    <source>
        <dbReference type="PROSITE" id="PS50967"/>
    </source>
</evidence>
<dbReference type="InterPro" id="IPR004589">
    <property type="entry name" value="DNA_helicase_ATP-dep_RecQ"/>
</dbReference>
<dbReference type="GO" id="GO:0005524">
    <property type="term" value="F:ATP binding"/>
    <property type="evidence" value="ECO:0007669"/>
    <property type="project" value="UniProtKB-KW"/>
</dbReference>
<dbReference type="Gene3D" id="1.10.10.10">
    <property type="entry name" value="Winged helix-like DNA-binding domain superfamily/Winged helix DNA-binding domain"/>
    <property type="match status" value="1"/>
</dbReference>
<comment type="catalytic activity">
    <reaction evidence="15">
        <text>Couples ATP hydrolysis with the unwinding of duplex DNA by translocating in the 3'-5' direction.</text>
        <dbReference type="EC" id="5.6.2.4"/>
    </reaction>
</comment>
<evidence type="ECO:0000256" key="14">
    <source>
        <dbReference type="ARBA" id="ARBA00023235"/>
    </source>
</evidence>
<keyword evidence="7" id="KW-0378">Hydrolase</keyword>
<keyword evidence="11" id="KW-0238">DNA-binding</keyword>
<dbReference type="InterPro" id="IPR006293">
    <property type="entry name" value="DNA_helicase_ATP-dep_RecQ_bac"/>
</dbReference>
<evidence type="ECO:0000256" key="11">
    <source>
        <dbReference type="ARBA" id="ARBA00023125"/>
    </source>
</evidence>
<accession>A0A1Y1SA27</accession>
<dbReference type="Pfam" id="PF16124">
    <property type="entry name" value="RecQ_Zn_bind"/>
    <property type="match status" value="1"/>
</dbReference>
<dbReference type="Pfam" id="PF00270">
    <property type="entry name" value="DEAD"/>
    <property type="match status" value="1"/>
</dbReference>
<keyword evidence="5" id="KW-0547">Nucleotide-binding</keyword>
<sequence>MSRMPARPAYRNPQAVLQQVFGYEQFRGEQAAVIEAVTQGHSALVIMPTGGGKSLCYQVPALLLPGVTVVVSPLIALMQDQVSALRANGVSAACLNSSLSREEQQDIEQAVMQGDIDLLYCAPERLLQERTLNLLQSAKPALFAIDEAHCVSQWGHDFRPEYRDLARLTELFPSVPRLALTATADEPTREEICERLGLGDSPRFIGGFDRPNLRYRIAEKRSGREQILRFIREGHEGQAGIVYCLSRQGVDTLAAWLNTQGVRALPYHAGLSADSRSFNQQRFLKEDGLVMVATVAFGMGIDKPDIRFVAHLDMPSSIEAYYQETGRAGRDGAPADTLMLYGLQDMVRRRQMLEGGDTPAERMMLERRKLDALLGLCEVTTCRRQTLLRYFGEEQSQPCGNCDTCLEPPKTFDATVAAQKALSAVYRTGQRFGVAHLIDVLRGDDNEKVRRFDHHALKTFGCGQEYNKTQWSGLFRQLVAMGLLEVDLSGYGGLRLGGDAKAVLTGQRSLQLREPSAGGRRSRGKASAAQTLVSTEDQDLFERLRLWRKDTAEEQGVPPYVIFHDATLAAIAADRPDSIEALQHVQGIGAKKLDAYGYEILSLIQADVN</sequence>
<dbReference type="Gene3D" id="1.10.150.80">
    <property type="entry name" value="HRDC domain"/>
    <property type="match status" value="1"/>
</dbReference>
<dbReference type="InterPro" id="IPR032284">
    <property type="entry name" value="RecQ_Zn-bd"/>
</dbReference>
<dbReference type="GO" id="GO:0043590">
    <property type="term" value="C:bacterial nucleoid"/>
    <property type="evidence" value="ECO:0007669"/>
    <property type="project" value="TreeGrafter"/>
</dbReference>
<dbReference type="GO" id="GO:0030894">
    <property type="term" value="C:replisome"/>
    <property type="evidence" value="ECO:0007669"/>
    <property type="project" value="TreeGrafter"/>
</dbReference>
<keyword evidence="6" id="KW-0227">DNA damage</keyword>
<dbReference type="GO" id="GO:0006281">
    <property type="term" value="P:DNA repair"/>
    <property type="evidence" value="ECO:0007669"/>
    <property type="project" value="UniProtKB-KW"/>
</dbReference>
<keyword evidence="14" id="KW-0413">Isomerase</keyword>
<dbReference type="SMART" id="SM00341">
    <property type="entry name" value="HRDC"/>
    <property type="match status" value="1"/>
</dbReference>
<comment type="caution">
    <text evidence="20">The sequence shown here is derived from an EMBL/GenBank/DDBJ whole genome shotgun (WGS) entry which is preliminary data.</text>
</comment>
<evidence type="ECO:0000256" key="5">
    <source>
        <dbReference type="ARBA" id="ARBA00022741"/>
    </source>
</evidence>
<protein>
    <recommendedName>
        <fullName evidence="16">DNA helicase RecQ</fullName>
        <ecNumber evidence="16">5.6.2.4</ecNumber>
    </recommendedName>
</protein>
<organism evidence="20 21">
    <name type="scientific">Oceanococcus atlanticus</name>
    <dbReference type="NCBI Taxonomy" id="1317117"/>
    <lineage>
        <taxon>Bacteria</taxon>
        <taxon>Pseudomonadati</taxon>
        <taxon>Pseudomonadota</taxon>
        <taxon>Gammaproteobacteria</taxon>
        <taxon>Chromatiales</taxon>
        <taxon>Oceanococcaceae</taxon>
        <taxon>Oceanococcus</taxon>
    </lineage>
</organism>
<dbReference type="PANTHER" id="PTHR13710:SF105">
    <property type="entry name" value="ATP-DEPENDENT DNA HELICASE Q1"/>
    <property type="match status" value="1"/>
</dbReference>
<dbReference type="GO" id="GO:0046872">
    <property type="term" value="F:metal ion binding"/>
    <property type="evidence" value="ECO:0007669"/>
    <property type="project" value="UniProtKB-KW"/>
</dbReference>
<dbReference type="GO" id="GO:0003677">
    <property type="term" value="F:DNA binding"/>
    <property type="evidence" value="ECO:0007669"/>
    <property type="project" value="UniProtKB-KW"/>
</dbReference>
<dbReference type="InterPro" id="IPR002121">
    <property type="entry name" value="HRDC_dom"/>
</dbReference>
<dbReference type="SUPFAM" id="SSF47819">
    <property type="entry name" value="HRDC-like"/>
    <property type="match status" value="1"/>
</dbReference>
<dbReference type="FunFam" id="3.40.50.300:FF:000156">
    <property type="entry name" value="ATP-dependent DNA helicase recQ"/>
    <property type="match status" value="1"/>
</dbReference>
<feature type="domain" description="HRDC" evidence="17">
    <location>
        <begin position="534"/>
        <end position="609"/>
    </location>
</feature>
<evidence type="ECO:0000256" key="12">
    <source>
        <dbReference type="ARBA" id="ARBA00023172"/>
    </source>
</evidence>
<evidence type="ECO:0000256" key="6">
    <source>
        <dbReference type="ARBA" id="ARBA00022763"/>
    </source>
</evidence>
<keyword evidence="21" id="KW-1185">Reference proteome</keyword>
<dbReference type="InterPro" id="IPR027417">
    <property type="entry name" value="P-loop_NTPase"/>
</dbReference>
<dbReference type="GO" id="GO:0016787">
    <property type="term" value="F:hydrolase activity"/>
    <property type="evidence" value="ECO:0007669"/>
    <property type="project" value="UniProtKB-KW"/>
</dbReference>
<dbReference type="AlphaFoldDB" id="A0A1Y1SA27"/>
<dbReference type="CDD" id="cd17920">
    <property type="entry name" value="DEXHc_RecQ"/>
    <property type="match status" value="1"/>
</dbReference>
<evidence type="ECO:0000259" key="18">
    <source>
        <dbReference type="PROSITE" id="PS51192"/>
    </source>
</evidence>
<evidence type="ECO:0000256" key="3">
    <source>
        <dbReference type="ARBA" id="ARBA00005446"/>
    </source>
</evidence>
<dbReference type="PROSITE" id="PS51192">
    <property type="entry name" value="HELICASE_ATP_BIND_1"/>
    <property type="match status" value="1"/>
</dbReference>
<dbReference type="SUPFAM" id="SSF52540">
    <property type="entry name" value="P-loop containing nucleoside triphosphate hydrolases"/>
    <property type="match status" value="2"/>
</dbReference>
<dbReference type="Pfam" id="PF00570">
    <property type="entry name" value="HRDC"/>
    <property type="match status" value="1"/>
</dbReference>
<comment type="cofactor">
    <cofactor evidence="2">
        <name>Zn(2+)</name>
        <dbReference type="ChEBI" id="CHEBI:29105"/>
    </cofactor>
</comment>
<dbReference type="GO" id="GO:0006260">
    <property type="term" value="P:DNA replication"/>
    <property type="evidence" value="ECO:0007669"/>
    <property type="project" value="InterPro"/>
</dbReference>
<evidence type="ECO:0000256" key="10">
    <source>
        <dbReference type="ARBA" id="ARBA00022840"/>
    </source>
</evidence>
<dbReference type="InterPro" id="IPR014001">
    <property type="entry name" value="Helicase_ATP-bd"/>
</dbReference>
<dbReference type="InterPro" id="IPR044876">
    <property type="entry name" value="HRDC_dom_sf"/>
</dbReference>
<dbReference type="Pfam" id="PF09382">
    <property type="entry name" value="RQC"/>
    <property type="match status" value="1"/>
</dbReference>
<dbReference type="STRING" id="1317117.ATO7_15417"/>
<dbReference type="GO" id="GO:0009432">
    <property type="term" value="P:SOS response"/>
    <property type="evidence" value="ECO:0007669"/>
    <property type="project" value="UniProtKB-UniRule"/>
</dbReference>
<proteinExistence type="inferred from homology"/>
<dbReference type="NCBIfam" id="TIGR00614">
    <property type="entry name" value="recQ_fam"/>
    <property type="match status" value="1"/>
</dbReference>
<dbReference type="NCBIfam" id="TIGR01389">
    <property type="entry name" value="recQ"/>
    <property type="match status" value="1"/>
</dbReference>
<dbReference type="PROSITE" id="PS51194">
    <property type="entry name" value="HELICASE_CTER"/>
    <property type="match status" value="1"/>
</dbReference>
<keyword evidence="12" id="KW-0233">DNA recombination</keyword>
<dbReference type="EC" id="5.6.2.4" evidence="16"/>
<comment type="similarity">
    <text evidence="3">Belongs to the helicase family. RecQ subfamily.</text>
</comment>
<feature type="domain" description="Helicase C-terminal" evidence="19">
    <location>
        <begin position="223"/>
        <end position="371"/>
    </location>
</feature>
<dbReference type="SMART" id="SM00490">
    <property type="entry name" value="HELICc"/>
    <property type="match status" value="1"/>
</dbReference>
<keyword evidence="13" id="KW-0234">DNA repair</keyword>
<dbReference type="InterPro" id="IPR010997">
    <property type="entry name" value="HRDC-like_sf"/>
</dbReference>
<dbReference type="InterPro" id="IPR011545">
    <property type="entry name" value="DEAD/DEAH_box_helicase_dom"/>
</dbReference>
<evidence type="ECO:0000313" key="21">
    <source>
        <dbReference type="Proteomes" id="UP000192342"/>
    </source>
</evidence>
<dbReference type="GO" id="GO:0005737">
    <property type="term" value="C:cytoplasm"/>
    <property type="evidence" value="ECO:0007669"/>
    <property type="project" value="TreeGrafter"/>
</dbReference>
<keyword evidence="8 20" id="KW-0347">Helicase</keyword>
<dbReference type="SMART" id="SM00487">
    <property type="entry name" value="DEXDc"/>
    <property type="match status" value="1"/>
</dbReference>
<evidence type="ECO:0000256" key="7">
    <source>
        <dbReference type="ARBA" id="ARBA00022801"/>
    </source>
</evidence>
<dbReference type="PANTHER" id="PTHR13710">
    <property type="entry name" value="DNA HELICASE RECQ FAMILY MEMBER"/>
    <property type="match status" value="1"/>
</dbReference>
<dbReference type="SMART" id="SM00956">
    <property type="entry name" value="RQC"/>
    <property type="match status" value="1"/>
</dbReference>
<evidence type="ECO:0000256" key="9">
    <source>
        <dbReference type="ARBA" id="ARBA00022833"/>
    </source>
</evidence>
<keyword evidence="9" id="KW-0862">Zinc</keyword>
<dbReference type="InterPro" id="IPR036388">
    <property type="entry name" value="WH-like_DNA-bd_sf"/>
</dbReference>
<dbReference type="CDD" id="cd18794">
    <property type="entry name" value="SF2_C_RecQ"/>
    <property type="match status" value="1"/>
</dbReference>
<evidence type="ECO:0000313" key="20">
    <source>
        <dbReference type="EMBL" id="ORE85185.1"/>
    </source>
</evidence>
<dbReference type="Gene3D" id="3.40.50.300">
    <property type="entry name" value="P-loop containing nucleotide triphosphate hydrolases"/>
    <property type="match status" value="2"/>
</dbReference>
<dbReference type="Proteomes" id="UP000192342">
    <property type="component" value="Unassembled WGS sequence"/>
</dbReference>
<dbReference type="GO" id="GO:0043138">
    <property type="term" value="F:3'-5' DNA helicase activity"/>
    <property type="evidence" value="ECO:0007669"/>
    <property type="project" value="UniProtKB-EC"/>
</dbReference>
<dbReference type="GO" id="GO:0009378">
    <property type="term" value="F:four-way junction helicase activity"/>
    <property type="evidence" value="ECO:0007669"/>
    <property type="project" value="TreeGrafter"/>
</dbReference>
<name>A0A1Y1SA27_9GAMM</name>
<comment type="cofactor">
    <cofactor evidence="1">
        <name>Mg(2+)</name>
        <dbReference type="ChEBI" id="CHEBI:18420"/>
    </cofactor>
</comment>
<dbReference type="Pfam" id="PF00271">
    <property type="entry name" value="Helicase_C"/>
    <property type="match status" value="1"/>
</dbReference>
<dbReference type="InterPro" id="IPR018982">
    <property type="entry name" value="RQC_domain"/>
</dbReference>
<dbReference type="EMBL" id="AQQV01000005">
    <property type="protein sequence ID" value="ORE85185.1"/>
    <property type="molecule type" value="Genomic_DNA"/>
</dbReference>
<evidence type="ECO:0000259" key="19">
    <source>
        <dbReference type="PROSITE" id="PS51194"/>
    </source>
</evidence>
<evidence type="ECO:0000256" key="4">
    <source>
        <dbReference type="ARBA" id="ARBA00022723"/>
    </source>
</evidence>
<reference evidence="20 21" key="1">
    <citation type="submission" date="2013-04" db="EMBL/GenBank/DDBJ databases">
        <title>Oceanococcus atlanticus 22II-S10r2 Genome Sequencing.</title>
        <authorList>
            <person name="Lai Q."/>
            <person name="Li G."/>
            <person name="Shao Z."/>
        </authorList>
    </citation>
    <scope>NUCLEOTIDE SEQUENCE [LARGE SCALE GENOMIC DNA]</scope>
    <source>
        <strain evidence="20 21">22II-S10r2</strain>
    </source>
</reference>
<dbReference type="InterPro" id="IPR001650">
    <property type="entry name" value="Helicase_C-like"/>
</dbReference>
<dbReference type="GO" id="GO:0006310">
    <property type="term" value="P:DNA recombination"/>
    <property type="evidence" value="ECO:0007669"/>
    <property type="project" value="UniProtKB-UniRule"/>
</dbReference>
<evidence type="ECO:0000256" key="16">
    <source>
        <dbReference type="NCBIfam" id="TIGR01389"/>
    </source>
</evidence>
<evidence type="ECO:0000256" key="1">
    <source>
        <dbReference type="ARBA" id="ARBA00001946"/>
    </source>
</evidence>
<evidence type="ECO:0000256" key="15">
    <source>
        <dbReference type="ARBA" id="ARBA00034617"/>
    </source>
</evidence>
<keyword evidence="4" id="KW-0479">Metal-binding</keyword>
<dbReference type="FunFam" id="1.10.150.80:FF:000002">
    <property type="entry name" value="ATP-dependent DNA helicase RecQ"/>
    <property type="match status" value="1"/>
</dbReference>
<dbReference type="PROSITE" id="PS50967">
    <property type="entry name" value="HRDC"/>
    <property type="match status" value="1"/>
</dbReference>
<keyword evidence="10" id="KW-0067">ATP-binding</keyword>
<gene>
    <name evidence="20" type="ORF">ATO7_15417</name>
</gene>
<evidence type="ECO:0000256" key="2">
    <source>
        <dbReference type="ARBA" id="ARBA00001947"/>
    </source>
</evidence>